<name>V8NB93_OPHHA</name>
<dbReference type="GO" id="GO:0005829">
    <property type="term" value="C:cytosol"/>
    <property type="evidence" value="ECO:0007669"/>
    <property type="project" value="TreeGrafter"/>
</dbReference>
<evidence type="ECO:0000313" key="2">
    <source>
        <dbReference type="EMBL" id="ETE59519.1"/>
    </source>
</evidence>
<dbReference type="PANTHER" id="PTHR13239:SF6">
    <property type="entry name" value="STRIATIN-INTERACTING PROTEIN 2"/>
    <property type="match status" value="1"/>
</dbReference>
<reference evidence="2 3" key="1">
    <citation type="journal article" date="2013" name="Proc. Natl. Acad. Sci. U.S.A.">
        <title>The king cobra genome reveals dynamic gene evolution and adaptation in the snake venom system.</title>
        <authorList>
            <person name="Vonk F.J."/>
            <person name="Casewell N.R."/>
            <person name="Henkel C.V."/>
            <person name="Heimberg A.M."/>
            <person name="Jansen H.J."/>
            <person name="McCleary R.J."/>
            <person name="Kerkkamp H.M."/>
            <person name="Vos R.A."/>
            <person name="Guerreiro I."/>
            <person name="Calvete J.J."/>
            <person name="Wuster W."/>
            <person name="Woods A.E."/>
            <person name="Logan J.M."/>
            <person name="Harrison R.A."/>
            <person name="Castoe T.A."/>
            <person name="de Koning A.P."/>
            <person name="Pollock D.D."/>
            <person name="Yandell M."/>
            <person name="Calderon D."/>
            <person name="Renjifo C."/>
            <person name="Currier R.B."/>
            <person name="Salgado D."/>
            <person name="Pla D."/>
            <person name="Sanz L."/>
            <person name="Hyder A.S."/>
            <person name="Ribeiro J.M."/>
            <person name="Arntzen J.W."/>
            <person name="van den Thillart G.E."/>
            <person name="Boetzer M."/>
            <person name="Pirovano W."/>
            <person name="Dirks R.P."/>
            <person name="Spaink H.P."/>
            <person name="Duboule D."/>
            <person name="McGlinn E."/>
            <person name="Kini R.M."/>
            <person name="Richardson M.K."/>
        </authorList>
    </citation>
    <scope>NUCLEOTIDE SEQUENCE</scope>
    <source>
        <tissue evidence="2">Blood</tissue>
    </source>
</reference>
<proteinExistence type="predicted"/>
<keyword evidence="3" id="KW-1185">Reference proteome</keyword>
<dbReference type="AlphaFoldDB" id="V8NB93"/>
<dbReference type="InterPro" id="IPR040185">
    <property type="entry name" value="Far11/STRP"/>
</dbReference>
<protein>
    <submittedName>
        <fullName evidence="2">Uncharacterized protein</fullName>
    </submittedName>
</protein>
<dbReference type="GO" id="GO:0007010">
    <property type="term" value="P:cytoskeleton organization"/>
    <property type="evidence" value="ECO:0007669"/>
    <property type="project" value="TreeGrafter"/>
</dbReference>
<gene>
    <name evidence="2" type="ORF">L345_14751</name>
</gene>
<comment type="caution">
    <text evidence="2">The sequence shown here is derived from an EMBL/GenBank/DDBJ whole genome shotgun (WGS) entry which is preliminary data.</text>
</comment>
<dbReference type="PANTHER" id="PTHR13239">
    <property type="entry name" value="PROTEIN REQUIRED FOR HYPHAL ANASTOMOSIS HAM-2"/>
    <property type="match status" value="1"/>
</dbReference>
<evidence type="ECO:0000313" key="3">
    <source>
        <dbReference type="Proteomes" id="UP000018936"/>
    </source>
</evidence>
<dbReference type="Proteomes" id="UP000018936">
    <property type="component" value="Unassembled WGS sequence"/>
</dbReference>
<dbReference type="EMBL" id="AZIM01005527">
    <property type="protein sequence ID" value="ETE59519.1"/>
    <property type="molecule type" value="Genomic_DNA"/>
</dbReference>
<feature type="region of interest" description="Disordered" evidence="1">
    <location>
        <begin position="65"/>
        <end position="107"/>
    </location>
</feature>
<organism evidence="2 3">
    <name type="scientific">Ophiophagus hannah</name>
    <name type="common">King cobra</name>
    <name type="synonym">Naja hannah</name>
    <dbReference type="NCBI Taxonomy" id="8665"/>
    <lineage>
        <taxon>Eukaryota</taxon>
        <taxon>Metazoa</taxon>
        <taxon>Chordata</taxon>
        <taxon>Craniata</taxon>
        <taxon>Vertebrata</taxon>
        <taxon>Euteleostomi</taxon>
        <taxon>Lepidosauria</taxon>
        <taxon>Squamata</taxon>
        <taxon>Bifurcata</taxon>
        <taxon>Unidentata</taxon>
        <taxon>Episquamata</taxon>
        <taxon>Toxicofera</taxon>
        <taxon>Serpentes</taxon>
        <taxon>Colubroidea</taxon>
        <taxon>Elapidae</taxon>
        <taxon>Elapinae</taxon>
        <taxon>Ophiophagus</taxon>
    </lineage>
</organism>
<accession>V8NB93</accession>
<dbReference type="OrthoDB" id="18234at2759"/>
<sequence length="148" mass="16053">MDCPNLDFEYGDADGHAAELAELYSYTEGAEFALNRKCFEEDFQVQEPFKLSRSLLSCSQGPAVVRAGPDPAEDLRDEAPGRAGGGQQGPKAESRSGRSLFGTRLSDPQRRTVWAPPVYDGDQILQRAFSAFPHEESPASTLEGPCGV</sequence>
<feature type="non-terminal residue" evidence="2">
    <location>
        <position position="1"/>
    </location>
</feature>
<evidence type="ECO:0000256" key="1">
    <source>
        <dbReference type="SAM" id="MobiDB-lite"/>
    </source>
</evidence>